<proteinExistence type="predicted"/>
<name>A0A1G2PII5_9BACT</name>
<dbReference type="Proteomes" id="UP000176965">
    <property type="component" value="Unassembled WGS sequence"/>
</dbReference>
<dbReference type="EMBL" id="MHSQ01000012">
    <property type="protein sequence ID" value="OHA47432.1"/>
    <property type="molecule type" value="Genomic_DNA"/>
</dbReference>
<evidence type="ECO:0000313" key="2">
    <source>
        <dbReference type="EMBL" id="OHA47432.1"/>
    </source>
</evidence>
<gene>
    <name evidence="2" type="ORF">A2541_02315</name>
</gene>
<dbReference type="Pfam" id="PF01402">
    <property type="entry name" value="RHH_1"/>
    <property type="match status" value="1"/>
</dbReference>
<dbReference type="STRING" id="1802338.A2541_02315"/>
<dbReference type="InterPro" id="IPR013321">
    <property type="entry name" value="Arc_rbn_hlx_hlx"/>
</dbReference>
<feature type="domain" description="Ribbon-helix-helix protein CopG" evidence="1">
    <location>
        <begin position="22"/>
        <end position="58"/>
    </location>
</feature>
<accession>A0A1G2PII5</accession>
<dbReference type="InterPro" id="IPR002145">
    <property type="entry name" value="CopG"/>
</dbReference>
<reference evidence="2 3" key="1">
    <citation type="journal article" date="2016" name="Nat. Commun.">
        <title>Thousands of microbial genomes shed light on interconnected biogeochemical processes in an aquifer system.</title>
        <authorList>
            <person name="Anantharaman K."/>
            <person name="Brown C.T."/>
            <person name="Hug L.A."/>
            <person name="Sharon I."/>
            <person name="Castelle C.J."/>
            <person name="Probst A.J."/>
            <person name="Thomas B.C."/>
            <person name="Singh A."/>
            <person name="Wilkins M.J."/>
            <person name="Karaoz U."/>
            <person name="Brodie E.L."/>
            <person name="Williams K.H."/>
            <person name="Hubbard S.S."/>
            <person name="Banfield J.F."/>
        </authorList>
    </citation>
    <scope>NUCLEOTIDE SEQUENCE [LARGE SCALE GENOMIC DNA]</scope>
</reference>
<evidence type="ECO:0000313" key="3">
    <source>
        <dbReference type="Proteomes" id="UP000176965"/>
    </source>
</evidence>
<dbReference type="AlphaFoldDB" id="A0A1G2PII5"/>
<comment type="caution">
    <text evidence="2">The sequence shown here is derived from an EMBL/GenBank/DDBJ whole genome shotgun (WGS) entry which is preliminary data.</text>
</comment>
<dbReference type="SUPFAM" id="SSF47598">
    <property type="entry name" value="Ribbon-helix-helix"/>
    <property type="match status" value="1"/>
</dbReference>
<protein>
    <recommendedName>
        <fullName evidence="1">Ribbon-helix-helix protein CopG domain-containing protein</fullName>
    </recommendedName>
</protein>
<evidence type="ECO:0000259" key="1">
    <source>
        <dbReference type="Pfam" id="PF01402"/>
    </source>
</evidence>
<sequence length="88" mass="10436">MDPVRLDGCITICYTTHMRNIVNISMPVEMKKEVDAYVKEGQYSSVSEFIRDMIRNWKRANLLKDLKQSQKDFENGKYKVLKSFKDLR</sequence>
<dbReference type="Gene3D" id="1.10.1220.10">
    <property type="entry name" value="Met repressor-like"/>
    <property type="match status" value="1"/>
</dbReference>
<organism evidence="2 3">
    <name type="scientific">Candidatus Taylorbacteria bacterium RIFOXYD2_FULL_36_9</name>
    <dbReference type="NCBI Taxonomy" id="1802338"/>
    <lineage>
        <taxon>Bacteria</taxon>
        <taxon>Candidatus Tayloriibacteriota</taxon>
    </lineage>
</organism>
<dbReference type="InterPro" id="IPR010985">
    <property type="entry name" value="Ribbon_hlx_hlx"/>
</dbReference>
<dbReference type="GO" id="GO:0006355">
    <property type="term" value="P:regulation of DNA-templated transcription"/>
    <property type="evidence" value="ECO:0007669"/>
    <property type="project" value="InterPro"/>
</dbReference>
<dbReference type="CDD" id="cd22231">
    <property type="entry name" value="RHH_NikR_HicB-like"/>
    <property type="match status" value="1"/>
</dbReference>